<dbReference type="STRING" id="1051890.A0A3N4M4I1"/>
<evidence type="ECO:0000313" key="4">
    <source>
        <dbReference type="Proteomes" id="UP000267821"/>
    </source>
</evidence>
<dbReference type="InParanoid" id="A0A3N4M4I1"/>
<dbReference type="InterPro" id="IPR038765">
    <property type="entry name" value="Papain-like_cys_pep_sf"/>
</dbReference>
<proteinExistence type="predicted"/>
<keyword evidence="4" id="KW-1185">Reference proteome</keyword>
<feature type="compositionally biased region" description="Basic residues" evidence="1">
    <location>
        <begin position="321"/>
        <end position="337"/>
    </location>
</feature>
<feature type="compositionally biased region" description="Acidic residues" evidence="1">
    <location>
        <begin position="272"/>
        <end position="285"/>
    </location>
</feature>
<feature type="domain" description="OTU" evidence="2">
    <location>
        <begin position="45"/>
        <end position="188"/>
    </location>
</feature>
<feature type="compositionally biased region" description="Basic and acidic residues" evidence="1">
    <location>
        <begin position="364"/>
        <end position="381"/>
    </location>
</feature>
<sequence>MVSNHILPSLPLSLPPSPTPLSLTSPSMVEADYADEFPLLRSYGLYASPISGDGDCLFHALSDQLYGHENSHRELRARIVSHMRQYSSYFRLFLSVPPARKKSKGKFEYVPASESAIDAAFEQHVKRMSQQGVYGDNIEICAFAREFGMHVKIYQREFAYVVTGDGEERKMVHIAYHTWEHYSSIRNISGPHTGLPEVKPVLNSEAAVAVGGGKKQGGGKYTLQWMVSTVMKSLPFLATEEEVAKALEDCKGDINEAVGRMLDKEMGRDGDGDGDGNGDWDEDGAVDGKGKQNEQVEASKVNEVCVLVEDKLQTQPPTPPKKGHQKVPKSHPQKKGKASTTSLIDNTTPSKPTSSQAPSKTKTKREIARERKERQKAEAVERKRKKGAGGSIDGSKTVTASGSTNDIEGAIRELYI</sequence>
<dbReference type="AlphaFoldDB" id="A0A3N4M4I1"/>
<feature type="region of interest" description="Disordered" evidence="1">
    <location>
        <begin position="264"/>
        <end position="297"/>
    </location>
</feature>
<dbReference type="InterPro" id="IPR003323">
    <property type="entry name" value="OTU_dom"/>
</dbReference>
<evidence type="ECO:0000259" key="2">
    <source>
        <dbReference type="PROSITE" id="PS50802"/>
    </source>
</evidence>
<dbReference type="CDD" id="cd22756">
    <property type="entry name" value="OTU_OTUD3-like"/>
    <property type="match status" value="1"/>
</dbReference>
<accession>A0A3N4M4I1</accession>
<dbReference type="GO" id="GO:0016579">
    <property type="term" value="P:protein deubiquitination"/>
    <property type="evidence" value="ECO:0007669"/>
    <property type="project" value="TreeGrafter"/>
</dbReference>
<dbReference type="EMBL" id="ML121529">
    <property type="protein sequence ID" value="RPB28282.1"/>
    <property type="molecule type" value="Genomic_DNA"/>
</dbReference>
<dbReference type="OrthoDB" id="409956at2759"/>
<dbReference type="PANTHER" id="PTHR12419">
    <property type="entry name" value="OTU DOMAIN CONTAINING PROTEIN"/>
    <property type="match status" value="1"/>
</dbReference>
<name>A0A3N4M4I1_9PEZI</name>
<dbReference type="GO" id="GO:0004843">
    <property type="term" value="F:cysteine-type deubiquitinase activity"/>
    <property type="evidence" value="ECO:0007669"/>
    <property type="project" value="TreeGrafter"/>
</dbReference>
<feature type="compositionally biased region" description="Polar residues" evidence="1">
    <location>
        <begin position="394"/>
        <end position="406"/>
    </location>
</feature>
<dbReference type="PROSITE" id="PS50802">
    <property type="entry name" value="OTU"/>
    <property type="match status" value="1"/>
</dbReference>
<evidence type="ECO:0000313" key="3">
    <source>
        <dbReference type="EMBL" id="RPB28282.1"/>
    </source>
</evidence>
<evidence type="ECO:0000256" key="1">
    <source>
        <dbReference type="SAM" id="MobiDB-lite"/>
    </source>
</evidence>
<reference evidence="3 4" key="1">
    <citation type="journal article" date="2018" name="Nat. Ecol. Evol.">
        <title>Pezizomycetes genomes reveal the molecular basis of ectomycorrhizal truffle lifestyle.</title>
        <authorList>
            <person name="Murat C."/>
            <person name="Payen T."/>
            <person name="Noel B."/>
            <person name="Kuo A."/>
            <person name="Morin E."/>
            <person name="Chen J."/>
            <person name="Kohler A."/>
            <person name="Krizsan K."/>
            <person name="Balestrini R."/>
            <person name="Da Silva C."/>
            <person name="Montanini B."/>
            <person name="Hainaut M."/>
            <person name="Levati E."/>
            <person name="Barry K.W."/>
            <person name="Belfiori B."/>
            <person name="Cichocki N."/>
            <person name="Clum A."/>
            <person name="Dockter R.B."/>
            <person name="Fauchery L."/>
            <person name="Guy J."/>
            <person name="Iotti M."/>
            <person name="Le Tacon F."/>
            <person name="Lindquist E.A."/>
            <person name="Lipzen A."/>
            <person name="Malagnac F."/>
            <person name="Mello A."/>
            <person name="Molinier V."/>
            <person name="Miyauchi S."/>
            <person name="Poulain J."/>
            <person name="Riccioni C."/>
            <person name="Rubini A."/>
            <person name="Sitrit Y."/>
            <person name="Splivallo R."/>
            <person name="Traeger S."/>
            <person name="Wang M."/>
            <person name="Zifcakova L."/>
            <person name="Wipf D."/>
            <person name="Zambonelli A."/>
            <person name="Paolocci F."/>
            <person name="Nowrousian M."/>
            <person name="Ottonello S."/>
            <person name="Baldrian P."/>
            <person name="Spatafora J.W."/>
            <person name="Henrissat B."/>
            <person name="Nagy L.G."/>
            <person name="Aury J.M."/>
            <person name="Wincker P."/>
            <person name="Grigoriev I.V."/>
            <person name="Bonfante P."/>
            <person name="Martin F.M."/>
        </authorList>
    </citation>
    <scope>NUCLEOTIDE SEQUENCE [LARGE SCALE GENOMIC DNA]</scope>
    <source>
        <strain evidence="3 4">ATCC MYA-4762</strain>
    </source>
</reference>
<dbReference type="Proteomes" id="UP000267821">
    <property type="component" value="Unassembled WGS sequence"/>
</dbReference>
<dbReference type="InterPro" id="IPR050704">
    <property type="entry name" value="Peptidase_C85-like"/>
</dbReference>
<dbReference type="PANTHER" id="PTHR12419:SF7">
    <property type="entry name" value="OTU DOMAIN-CONTAINING PROTEIN 3"/>
    <property type="match status" value="1"/>
</dbReference>
<dbReference type="Gene3D" id="3.90.70.80">
    <property type="match status" value="1"/>
</dbReference>
<feature type="compositionally biased region" description="Polar residues" evidence="1">
    <location>
        <begin position="338"/>
        <end position="360"/>
    </location>
</feature>
<gene>
    <name evidence="3" type="ORF">L211DRAFT_886776</name>
</gene>
<dbReference type="SUPFAM" id="SSF54001">
    <property type="entry name" value="Cysteine proteinases"/>
    <property type="match status" value="1"/>
</dbReference>
<organism evidence="3 4">
    <name type="scientific">Terfezia boudieri ATCC MYA-4762</name>
    <dbReference type="NCBI Taxonomy" id="1051890"/>
    <lineage>
        <taxon>Eukaryota</taxon>
        <taxon>Fungi</taxon>
        <taxon>Dikarya</taxon>
        <taxon>Ascomycota</taxon>
        <taxon>Pezizomycotina</taxon>
        <taxon>Pezizomycetes</taxon>
        <taxon>Pezizales</taxon>
        <taxon>Pezizaceae</taxon>
        <taxon>Terfezia</taxon>
    </lineage>
</organism>
<dbReference type="Pfam" id="PF02338">
    <property type="entry name" value="OTU"/>
    <property type="match status" value="1"/>
</dbReference>
<protein>
    <submittedName>
        <fullName evidence="3">Cysteine proteinase</fullName>
    </submittedName>
</protein>
<feature type="region of interest" description="Disordered" evidence="1">
    <location>
        <begin position="311"/>
        <end position="416"/>
    </location>
</feature>